<accession>A0A6G4WEH1</accession>
<dbReference type="SMART" id="SM00267">
    <property type="entry name" value="GGDEF"/>
    <property type="match status" value="1"/>
</dbReference>
<dbReference type="GO" id="GO:1902201">
    <property type="term" value="P:negative regulation of bacterial-type flagellum-dependent cell motility"/>
    <property type="evidence" value="ECO:0007669"/>
    <property type="project" value="TreeGrafter"/>
</dbReference>
<feature type="transmembrane region" description="Helical" evidence="3">
    <location>
        <begin position="45"/>
        <end position="66"/>
    </location>
</feature>
<feature type="transmembrane region" description="Helical" evidence="3">
    <location>
        <begin position="12"/>
        <end position="33"/>
    </location>
</feature>
<dbReference type="PANTHER" id="PTHR45138">
    <property type="entry name" value="REGULATORY COMPONENTS OF SENSORY TRANSDUCTION SYSTEM"/>
    <property type="match status" value="1"/>
</dbReference>
<sequence length="257" mass="28100">MGLVTPARIQLAWVTVLGTVACVIASLILNYLLFFDKTLIPFGQMVISASVVAVVIGAPLSFLLALRQQEIKRIRCELTRSATYDTTTAFYKWTVFSSVVDRRAVSESTEGPRRGAFLAINASNLRAINMRYGLRWGEEALRLVASVIRSSVRTEDVVGRLGASEFGIFLPGATEKNAREVGERIRAGVAANYFTPAGAKGILSVSVGGVFFEDELGFEGMFRAAEYQLWNAEISGSMMISQASNDFLTRRDDPTAH</sequence>
<dbReference type="Gene3D" id="3.30.70.270">
    <property type="match status" value="1"/>
</dbReference>
<keyword evidence="6" id="KW-1185">Reference proteome</keyword>
<dbReference type="EMBL" id="JAAKZF010000027">
    <property type="protein sequence ID" value="NGO53151.1"/>
    <property type="molecule type" value="Genomic_DNA"/>
</dbReference>
<reference evidence="5 6" key="1">
    <citation type="submission" date="2020-02" db="EMBL/GenBank/DDBJ databases">
        <title>Genome sequence of strain CCNWXJ40-4.</title>
        <authorList>
            <person name="Gao J."/>
            <person name="Sun J."/>
        </authorList>
    </citation>
    <scope>NUCLEOTIDE SEQUENCE [LARGE SCALE GENOMIC DNA]</scope>
    <source>
        <strain evidence="5 6">CCNWXJ 40-4</strain>
    </source>
</reference>
<evidence type="ECO:0000259" key="4">
    <source>
        <dbReference type="PROSITE" id="PS50887"/>
    </source>
</evidence>
<dbReference type="InterPro" id="IPR043128">
    <property type="entry name" value="Rev_trsase/Diguanyl_cyclase"/>
</dbReference>
<keyword evidence="3" id="KW-0472">Membrane</keyword>
<name>A0A6G4WEH1_9HYPH</name>
<keyword evidence="3" id="KW-1133">Transmembrane helix</keyword>
<evidence type="ECO:0000256" key="2">
    <source>
        <dbReference type="ARBA" id="ARBA00034247"/>
    </source>
</evidence>
<dbReference type="InterPro" id="IPR000160">
    <property type="entry name" value="GGDEF_dom"/>
</dbReference>
<keyword evidence="3" id="KW-0812">Transmembrane</keyword>
<evidence type="ECO:0000313" key="5">
    <source>
        <dbReference type="EMBL" id="NGO53151.1"/>
    </source>
</evidence>
<dbReference type="PROSITE" id="PS50887">
    <property type="entry name" value="GGDEF"/>
    <property type="match status" value="1"/>
</dbReference>
<protein>
    <recommendedName>
        <fullName evidence="1">diguanylate cyclase</fullName>
        <ecNumber evidence="1">2.7.7.65</ecNumber>
    </recommendedName>
</protein>
<evidence type="ECO:0000313" key="6">
    <source>
        <dbReference type="Proteomes" id="UP001642900"/>
    </source>
</evidence>
<evidence type="ECO:0000256" key="1">
    <source>
        <dbReference type="ARBA" id="ARBA00012528"/>
    </source>
</evidence>
<feature type="domain" description="GGDEF" evidence="4">
    <location>
        <begin position="113"/>
        <end position="245"/>
    </location>
</feature>
<organism evidence="5 6">
    <name type="scientific">Allomesorhizobium camelthorni</name>
    <dbReference type="NCBI Taxonomy" id="475069"/>
    <lineage>
        <taxon>Bacteria</taxon>
        <taxon>Pseudomonadati</taxon>
        <taxon>Pseudomonadota</taxon>
        <taxon>Alphaproteobacteria</taxon>
        <taxon>Hyphomicrobiales</taxon>
        <taxon>Phyllobacteriaceae</taxon>
        <taxon>Allomesorhizobium</taxon>
    </lineage>
</organism>
<dbReference type="AlphaFoldDB" id="A0A6G4WEH1"/>
<dbReference type="PANTHER" id="PTHR45138:SF9">
    <property type="entry name" value="DIGUANYLATE CYCLASE DGCM-RELATED"/>
    <property type="match status" value="1"/>
</dbReference>
<dbReference type="Pfam" id="PF00990">
    <property type="entry name" value="GGDEF"/>
    <property type="match status" value="1"/>
</dbReference>
<dbReference type="GO" id="GO:0052621">
    <property type="term" value="F:diguanylate cyclase activity"/>
    <property type="evidence" value="ECO:0007669"/>
    <property type="project" value="UniProtKB-EC"/>
</dbReference>
<dbReference type="CDD" id="cd01949">
    <property type="entry name" value="GGDEF"/>
    <property type="match status" value="1"/>
</dbReference>
<dbReference type="SUPFAM" id="SSF55073">
    <property type="entry name" value="Nucleotide cyclase"/>
    <property type="match status" value="1"/>
</dbReference>
<proteinExistence type="predicted"/>
<dbReference type="Proteomes" id="UP001642900">
    <property type="component" value="Unassembled WGS sequence"/>
</dbReference>
<dbReference type="EC" id="2.7.7.65" evidence="1"/>
<dbReference type="NCBIfam" id="TIGR00254">
    <property type="entry name" value="GGDEF"/>
    <property type="match status" value="1"/>
</dbReference>
<dbReference type="InterPro" id="IPR029787">
    <property type="entry name" value="Nucleotide_cyclase"/>
</dbReference>
<dbReference type="GO" id="GO:0043709">
    <property type="term" value="P:cell adhesion involved in single-species biofilm formation"/>
    <property type="evidence" value="ECO:0007669"/>
    <property type="project" value="TreeGrafter"/>
</dbReference>
<gene>
    <name evidence="5" type="ORF">G6N73_18595</name>
</gene>
<dbReference type="GO" id="GO:0005886">
    <property type="term" value="C:plasma membrane"/>
    <property type="evidence" value="ECO:0007669"/>
    <property type="project" value="TreeGrafter"/>
</dbReference>
<evidence type="ECO:0000256" key="3">
    <source>
        <dbReference type="SAM" id="Phobius"/>
    </source>
</evidence>
<comment type="caution">
    <text evidence="5">The sequence shown here is derived from an EMBL/GenBank/DDBJ whole genome shotgun (WGS) entry which is preliminary data.</text>
</comment>
<dbReference type="InterPro" id="IPR050469">
    <property type="entry name" value="Diguanylate_Cyclase"/>
</dbReference>
<comment type="catalytic activity">
    <reaction evidence="2">
        <text>2 GTP = 3',3'-c-di-GMP + 2 diphosphate</text>
        <dbReference type="Rhea" id="RHEA:24898"/>
        <dbReference type="ChEBI" id="CHEBI:33019"/>
        <dbReference type="ChEBI" id="CHEBI:37565"/>
        <dbReference type="ChEBI" id="CHEBI:58805"/>
        <dbReference type="EC" id="2.7.7.65"/>
    </reaction>
</comment>